<dbReference type="PANTHER" id="PTHR35179:SF2">
    <property type="entry name" value="START DOMAIN-CONTAINING PROTEIN"/>
    <property type="match status" value="1"/>
</dbReference>
<comment type="caution">
    <text evidence="2">The sequence shown here is derived from an EMBL/GenBank/DDBJ whole genome shotgun (WGS) entry which is preliminary data.</text>
</comment>
<protein>
    <submittedName>
        <fullName evidence="2">Uncharacterized protein</fullName>
    </submittedName>
</protein>
<dbReference type="PANTHER" id="PTHR35179">
    <property type="entry name" value="PROTEIN CBG02620"/>
    <property type="match status" value="1"/>
</dbReference>
<accession>A0A086TFT8</accession>
<evidence type="ECO:0000313" key="3">
    <source>
        <dbReference type="Proteomes" id="UP000029964"/>
    </source>
</evidence>
<reference evidence="3" key="1">
    <citation type="journal article" date="2014" name="Genome Announc.">
        <title>Genome sequence and annotation of Acremonium chrysogenum, producer of the beta-lactam antibiotic cephalosporin C.</title>
        <authorList>
            <person name="Terfehr D."/>
            <person name="Dahlmann T.A."/>
            <person name="Specht T."/>
            <person name="Zadra I."/>
            <person name="Kuernsteiner H."/>
            <person name="Kueck U."/>
        </authorList>
    </citation>
    <scope>NUCLEOTIDE SEQUENCE [LARGE SCALE GENOMIC DNA]</scope>
    <source>
        <strain evidence="3">ATCC 11550 / CBS 779.69 / DSM 880 / IAM 14645 / JCM 23072 / IMI 49137</strain>
    </source>
</reference>
<dbReference type="HOGENOM" id="CLU_030046_0_0_1"/>
<dbReference type="Proteomes" id="UP000029964">
    <property type="component" value="Unassembled WGS sequence"/>
</dbReference>
<gene>
    <name evidence="2" type="ORF">ACRE_009280</name>
</gene>
<dbReference type="EMBL" id="JPKY01000004">
    <property type="protein sequence ID" value="KFH48220.1"/>
    <property type="molecule type" value="Genomic_DNA"/>
</dbReference>
<keyword evidence="3" id="KW-1185">Reference proteome</keyword>
<evidence type="ECO:0000313" key="2">
    <source>
        <dbReference type="EMBL" id="KFH48220.1"/>
    </source>
</evidence>
<dbReference type="AlphaFoldDB" id="A0A086TFT8"/>
<dbReference type="OrthoDB" id="420564at2759"/>
<name>A0A086TFT8_HAPC1</name>
<evidence type="ECO:0000256" key="1">
    <source>
        <dbReference type="SAM" id="MobiDB-lite"/>
    </source>
</evidence>
<feature type="region of interest" description="Disordered" evidence="1">
    <location>
        <begin position="236"/>
        <end position="260"/>
    </location>
</feature>
<proteinExistence type="predicted"/>
<organism evidence="2 3">
    <name type="scientific">Hapsidospora chrysogenum (strain ATCC 11550 / CBS 779.69 / DSM 880 / IAM 14645 / JCM 23072 / IMI 49137)</name>
    <name type="common">Acremonium chrysogenum</name>
    <dbReference type="NCBI Taxonomy" id="857340"/>
    <lineage>
        <taxon>Eukaryota</taxon>
        <taxon>Fungi</taxon>
        <taxon>Dikarya</taxon>
        <taxon>Ascomycota</taxon>
        <taxon>Pezizomycotina</taxon>
        <taxon>Sordariomycetes</taxon>
        <taxon>Hypocreomycetidae</taxon>
        <taxon>Hypocreales</taxon>
        <taxon>Bionectriaceae</taxon>
        <taxon>Hapsidospora</taxon>
    </lineage>
</organism>
<sequence>MSTTDKEDWMLEGTGSLLKEFTSSSIPESQNGVSSREDPELICSFNWAKTKQPTILVPGGAPEWTPPALPVKLPRDSEIRNPSQDDDPLLPKYPFEPVLRAASIMNPNFRFSSRADVLVRRNTLRKLLLFCQGGGGAGGGVGGGGKKQESYRINLFCVGITLILERCEGSDAMMLHGSPDSGYGHSFERAFTRPHPGCEDSLGHHRVLLYDVGGVRCAVGFEVDACFRAEGVDEVPSTAAETSKDTPDSPADDDDPDPSVVKVIHRGSGTPQSAVAELKITRKKLWWLLPQMWFGRNRYFIRGVCPSKPGHVKKIEAVELGREFTSWEEKPAIQKSLRKLATLLSRLRGLVRATEEKACVLVYGAEDVSTLNVYAWNPERGALPDDIVEKYW</sequence>
<dbReference type="STRING" id="857340.A0A086TFT8"/>